<keyword evidence="4" id="KW-1185">Reference proteome</keyword>
<proteinExistence type="predicted"/>
<dbReference type="Gene3D" id="3.90.180.10">
    <property type="entry name" value="Medium-chain alcohol dehydrogenases, catalytic domain"/>
    <property type="match status" value="1"/>
</dbReference>
<dbReference type="InterPro" id="IPR036291">
    <property type="entry name" value="NAD(P)-bd_dom_sf"/>
</dbReference>
<dbReference type="Proteomes" id="UP001164746">
    <property type="component" value="Chromosome 6"/>
</dbReference>
<evidence type="ECO:0000259" key="2">
    <source>
        <dbReference type="SMART" id="SM00829"/>
    </source>
</evidence>
<dbReference type="EMBL" id="CP111017">
    <property type="protein sequence ID" value="WAR07126.1"/>
    <property type="molecule type" value="Genomic_DNA"/>
</dbReference>
<dbReference type="PANTHER" id="PTHR44461:SF1">
    <property type="entry name" value="QUINONE OXIDOREDUCTASE-LIKE PROTEIN 1"/>
    <property type="match status" value="1"/>
</dbReference>
<feature type="domain" description="Enoyl reductase (ER)" evidence="2">
    <location>
        <begin position="22"/>
        <end position="359"/>
    </location>
</feature>
<evidence type="ECO:0000256" key="1">
    <source>
        <dbReference type="SAM" id="MobiDB-lite"/>
    </source>
</evidence>
<evidence type="ECO:0000313" key="4">
    <source>
        <dbReference type="Proteomes" id="UP001164746"/>
    </source>
</evidence>
<dbReference type="SUPFAM" id="SSF51735">
    <property type="entry name" value="NAD(P)-binding Rossmann-fold domains"/>
    <property type="match status" value="1"/>
</dbReference>
<gene>
    <name evidence="3" type="ORF">MAR_017084</name>
</gene>
<accession>A0ABY7EEF9</accession>
<dbReference type="CDD" id="cd05195">
    <property type="entry name" value="enoyl_red"/>
    <property type="match status" value="1"/>
</dbReference>
<protein>
    <submittedName>
        <fullName evidence="3">QORL1-like protein</fullName>
    </submittedName>
</protein>
<dbReference type="InterPro" id="IPR020843">
    <property type="entry name" value="ER"/>
</dbReference>
<evidence type="ECO:0000313" key="3">
    <source>
        <dbReference type="EMBL" id="WAR07126.1"/>
    </source>
</evidence>
<feature type="region of interest" description="Disordered" evidence="1">
    <location>
        <begin position="379"/>
        <end position="408"/>
    </location>
</feature>
<dbReference type="InterPro" id="IPR011032">
    <property type="entry name" value="GroES-like_sf"/>
</dbReference>
<dbReference type="InterPro" id="IPR013154">
    <property type="entry name" value="ADH-like_N"/>
</dbReference>
<name>A0ABY7EEF9_MYAAR</name>
<dbReference type="InterPro" id="IPR042633">
    <property type="entry name" value="CRYZL1"/>
</dbReference>
<dbReference type="Pfam" id="PF08240">
    <property type="entry name" value="ADH_N"/>
    <property type="match status" value="1"/>
</dbReference>
<dbReference type="SMART" id="SM00829">
    <property type="entry name" value="PKS_ER"/>
    <property type="match status" value="1"/>
</dbReference>
<dbReference type="PANTHER" id="PTHR44461">
    <property type="entry name" value="QUINONE OXIDOREDUCTASE-LIKE PROTEIN 1"/>
    <property type="match status" value="1"/>
</dbReference>
<organism evidence="3 4">
    <name type="scientific">Mya arenaria</name>
    <name type="common">Soft-shell clam</name>
    <dbReference type="NCBI Taxonomy" id="6604"/>
    <lineage>
        <taxon>Eukaryota</taxon>
        <taxon>Metazoa</taxon>
        <taxon>Spiralia</taxon>
        <taxon>Lophotrochozoa</taxon>
        <taxon>Mollusca</taxon>
        <taxon>Bivalvia</taxon>
        <taxon>Autobranchia</taxon>
        <taxon>Heteroconchia</taxon>
        <taxon>Euheterodonta</taxon>
        <taxon>Imparidentia</taxon>
        <taxon>Neoheterodontei</taxon>
        <taxon>Myida</taxon>
        <taxon>Myoidea</taxon>
        <taxon>Myidae</taxon>
        <taxon>Mya</taxon>
    </lineage>
</organism>
<sequence>MRTMKCVQQDIVREVTKTTTPKINFSFHEVEVPEPDSSQVLVKIRACGLSLIKQKVLGEVLGADGRVTYPCGQDISGVVEQVGAGVTHVNIGDEVVGVLPLDSSLSGLGEFCVFNEYDLVSKPRMLSHVDAAGGIGDCVRAYSALHYQARICAGDTVLILDGASSFGLCAIQITRLWGAKVITTVNSTAEKSLLDSLVPNCGHIIEVGQSSNILVSSVMEETGGIGVDVAIDNGVRMYNNEEDCNLPSERRRFTTPHKHDLISCLGVNGKWVTQQSDLQLDPPDSQALYMRGASLNFLFDGAWTLSYAQQGRYQHILHDVVDKLDRGQIKVKVVKTVSLQDVPEELANLDSLRTGKIRLPEVSSGAQCVSWMINSSRTQQWSGGQGCTSEPMEHASSRPPTCHCNGRS</sequence>
<reference evidence="3" key="1">
    <citation type="submission" date="2022-11" db="EMBL/GenBank/DDBJ databases">
        <title>Centuries of genome instability and evolution in soft-shell clam transmissible cancer (bioRxiv).</title>
        <authorList>
            <person name="Hart S.F.M."/>
            <person name="Yonemitsu M.A."/>
            <person name="Giersch R.M."/>
            <person name="Beal B.F."/>
            <person name="Arriagada G."/>
            <person name="Davis B.W."/>
            <person name="Ostrander E.A."/>
            <person name="Goff S.P."/>
            <person name="Metzger M.J."/>
        </authorList>
    </citation>
    <scope>NUCLEOTIDE SEQUENCE</scope>
    <source>
        <strain evidence="3">MELC-2E11</strain>
        <tissue evidence="3">Siphon/mantle</tissue>
    </source>
</reference>
<dbReference type="Gene3D" id="3.40.50.720">
    <property type="entry name" value="NAD(P)-binding Rossmann-like Domain"/>
    <property type="match status" value="1"/>
</dbReference>
<dbReference type="SUPFAM" id="SSF50129">
    <property type="entry name" value="GroES-like"/>
    <property type="match status" value="1"/>
</dbReference>